<comment type="caution">
    <text evidence="3">The sequence shown here is derived from an EMBL/GenBank/DDBJ whole genome shotgun (WGS) entry which is preliminary data.</text>
</comment>
<evidence type="ECO:0000256" key="1">
    <source>
        <dbReference type="ARBA" id="ARBA00006484"/>
    </source>
</evidence>
<dbReference type="Proteomes" id="UP000278907">
    <property type="component" value="Unassembled WGS sequence"/>
</dbReference>
<dbReference type="InterPro" id="IPR036291">
    <property type="entry name" value="NAD(P)-bd_dom_sf"/>
</dbReference>
<protein>
    <submittedName>
        <fullName evidence="3">SDR family oxidoreductase</fullName>
    </submittedName>
</protein>
<evidence type="ECO:0000313" key="3">
    <source>
        <dbReference type="EMBL" id="RKH99159.1"/>
    </source>
</evidence>
<accession>A0ABX9QBZ8</accession>
<comment type="similarity">
    <text evidence="1">Belongs to the short-chain dehydrogenases/reductases (SDR) family.</text>
</comment>
<evidence type="ECO:0000256" key="2">
    <source>
        <dbReference type="ARBA" id="ARBA00023002"/>
    </source>
</evidence>
<dbReference type="CDD" id="cd05327">
    <property type="entry name" value="retinol-DH_like_SDR_c_like"/>
    <property type="match status" value="1"/>
</dbReference>
<dbReference type="SUPFAM" id="SSF51735">
    <property type="entry name" value="NAD(P)-binding Rossmann-fold domains"/>
    <property type="match status" value="1"/>
</dbReference>
<dbReference type="PANTHER" id="PTHR24320">
    <property type="entry name" value="RETINOL DEHYDROGENASE"/>
    <property type="match status" value="1"/>
</dbReference>
<evidence type="ECO:0000313" key="4">
    <source>
        <dbReference type="Proteomes" id="UP000278907"/>
    </source>
</evidence>
<dbReference type="Gene3D" id="3.40.50.720">
    <property type="entry name" value="NAD(P)-binding Rossmann-like Domain"/>
    <property type="match status" value="1"/>
</dbReference>
<name>A0ABX9QBZ8_9BACT</name>
<dbReference type="Pfam" id="PF00106">
    <property type="entry name" value="adh_short"/>
    <property type="match status" value="1"/>
</dbReference>
<keyword evidence="2" id="KW-0560">Oxidoreductase</keyword>
<dbReference type="InterPro" id="IPR002347">
    <property type="entry name" value="SDR_fam"/>
</dbReference>
<gene>
    <name evidence="3" type="ORF">D7Y13_28010</name>
</gene>
<proteinExistence type="inferred from homology"/>
<reference evidence="3 4" key="1">
    <citation type="submission" date="2018-09" db="EMBL/GenBank/DDBJ databases">
        <authorList>
            <person name="Livingstone P.G."/>
            <person name="Whitworth D.E."/>
        </authorList>
    </citation>
    <scope>NUCLEOTIDE SEQUENCE [LARGE SCALE GENOMIC DNA]</scope>
    <source>
        <strain evidence="3 4">CA031B</strain>
    </source>
</reference>
<dbReference type="PRINTS" id="PR00081">
    <property type="entry name" value="GDHRDH"/>
</dbReference>
<dbReference type="EMBL" id="RAWI01000264">
    <property type="protein sequence ID" value="RKH99159.1"/>
    <property type="molecule type" value="Genomic_DNA"/>
</dbReference>
<sequence>MPMTAPIPFGARSTASEVLEELDLKGRTFLLTGCNSGIGAETMRALVSHGAHVIGLARSLEQARKACARVGGSTTPVACDLADLDSVEAAARTVRALDRPLDAIITNAGVMAPPKLEVRYGVELQFLVNHLSHFLLVNRLVDRVRERKGRIVVVSSSASIEQAPREGIAFDNLDGHRGYKPFTFYGQSKLANALFAQELSRRLKGRGILANSLHPGAVGGTHLQRSLGFPFTWILPVARRFMKTVEQGAATQTFLAANPLVEQCTGGYWKDCKVAQGHPLLDDAAFAQRLWTVSEDLLRPHVGAVG</sequence>
<organism evidence="3 4">
    <name type="scientific">Corallococcus praedator</name>
    <dbReference type="NCBI Taxonomy" id="2316724"/>
    <lineage>
        <taxon>Bacteria</taxon>
        <taxon>Pseudomonadati</taxon>
        <taxon>Myxococcota</taxon>
        <taxon>Myxococcia</taxon>
        <taxon>Myxococcales</taxon>
        <taxon>Cystobacterineae</taxon>
        <taxon>Myxococcaceae</taxon>
        <taxon>Corallococcus</taxon>
    </lineage>
</organism>
<keyword evidence="4" id="KW-1185">Reference proteome</keyword>
<dbReference type="PANTHER" id="PTHR24320:SF148">
    <property type="entry name" value="NAD(P)-BINDING ROSSMANN-FOLD SUPERFAMILY PROTEIN"/>
    <property type="match status" value="1"/>
</dbReference>